<dbReference type="InterPro" id="IPR000534">
    <property type="entry name" value="Semialdehyde_DH_NAD-bd"/>
</dbReference>
<dbReference type="EMBL" id="VFPM01000006">
    <property type="protein sequence ID" value="TQM54541.1"/>
    <property type="molecule type" value="Genomic_DNA"/>
</dbReference>
<evidence type="ECO:0000256" key="1">
    <source>
        <dbReference type="SAM" id="MobiDB-lite"/>
    </source>
</evidence>
<proteinExistence type="predicted"/>
<feature type="region of interest" description="Disordered" evidence="1">
    <location>
        <begin position="1"/>
        <end position="28"/>
    </location>
</feature>
<organism evidence="3 4">
    <name type="scientific">Humibacillus xanthopallidus</name>
    <dbReference type="NCBI Taxonomy" id="412689"/>
    <lineage>
        <taxon>Bacteria</taxon>
        <taxon>Bacillati</taxon>
        <taxon>Actinomycetota</taxon>
        <taxon>Actinomycetes</taxon>
        <taxon>Micrococcales</taxon>
        <taxon>Intrasporangiaceae</taxon>
        <taxon>Humibacillus</taxon>
    </lineage>
</organism>
<reference evidence="3 4" key="1">
    <citation type="submission" date="2019-06" db="EMBL/GenBank/DDBJ databases">
        <title>Genome sequencing of plant associated microbes to promote plant fitness in Sorghum bicolor and Oryza sativa.</title>
        <authorList>
            <person name="Coleman-Derr D."/>
        </authorList>
    </citation>
    <scope>NUCLEOTIDE SEQUENCE [LARGE SCALE GENOMIC DNA]</scope>
    <source>
        <strain evidence="3 4">KV-663</strain>
    </source>
</reference>
<accession>A0A543H852</accession>
<dbReference type="Pfam" id="PF01118">
    <property type="entry name" value="Semialdhyde_dh"/>
    <property type="match status" value="1"/>
</dbReference>
<feature type="domain" description="Semialdehyde dehydrogenase NAD-binding" evidence="2">
    <location>
        <begin position="178"/>
        <end position="269"/>
    </location>
</feature>
<evidence type="ECO:0000313" key="3">
    <source>
        <dbReference type="EMBL" id="TQM54541.1"/>
    </source>
</evidence>
<evidence type="ECO:0000313" key="4">
    <source>
        <dbReference type="Proteomes" id="UP000316747"/>
    </source>
</evidence>
<dbReference type="AlphaFoldDB" id="A0A543H852"/>
<sequence>MSTRTRTSTRTAGHTGHAGPTSPTPAWRPGTFAFTVHPRTRLREDMGRVWSPLGHVPERAYDTALRRLPVPPVAMASIHIGGSQVGHVVLVPFGARHLLDQPGEGRDRVHRAVDKARGLGCSTVGLGALTATVTGGGVSLRGRTDIGVTNGNAFTAAIVDDQARMLLGHVGRLGSAHVAVVGATGSVGSAVTRLLARDRAAGRLTLVARSAGRLEALAAEVGRRVPTVAATSIDAVAGADLVILLTASADALLEPHHLRPGAVVLDATQPRNTSPDLLAARPDVLVVDGGVVSIPSLRLVGGTIGLPDGRAYACFAETALLALSGHRGHFSIGVPSLELVDETRRLAGELAPLGFRAATPTSFGRPVDLATRTLAVA</sequence>
<feature type="compositionally biased region" description="Low complexity" evidence="1">
    <location>
        <begin position="1"/>
        <end position="21"/>
    </location>
</feature>
<gene>
    <name evidence="3" type="ORF">FBY41_4578</name>
</gene>
<dbReference type="RefSeq" id="WP_260439983.1">
    <property type="nucleotide sequence ID" value="NZ_VFPM01000006.1"/>
</dbReference>
<name>A0A543H852_9MICO</name>
<dbReference type="Gene3D" id="3.40.50.720">
    <property type="entry name" value="NAD(P)-binding Rossmann-like Domain"/>
    <property type="match status" value="1"/>
</dbReference>
<evidence type="ECO:0000259" key="2">
    <source>
        <dbReference type="Pfam" id="PF01118"/>
    </source>
</evidence>
<dbReference type="GO" id="GO:0016620">
    <property type="term" value="F:oxidoreductase activity, acting on the aldehyde or oxo group of donors, NAD or NADP as acceptor"/>
    <property type="evidence" value="ECO:0007669"/>
    <property type="project" value="InterPro"/>
</dbReference>
<keyword evidence="4" id="KW-1185">Reference proteome</keyword>
<dbReference type="InterPro" id="IPR036291">
    <property type="entry name" value="NAD(P)-bd_dom_sf"/>
</dbReference>
<dbReference type="SUPFAM" id="SSF51735">
    <property type="entry name" value="NAD(P)-binding Rossmann-fold domains"/>
    <property type="match status" value="1"/>
</dbReference>
<comment type="caution">
    <text evidence="3">The sequence shown here is derived from an EMBL/GenBank/DDBJ whole genome shotgun (WGS) entry which is preliminary data.</text>
</comment>
<dbReference type="Proteomes" id="UP000316747">
    <property type="component" value="Unassembled WGS sequence"/>
</dbReference>
<protein>
    <submittedName>
        <fullName evidence="3">Putative amino acid dehydrogenase</fullName>
    </submittedName>
</protein>
<dbReference type="GO" id="GO:0051287">
    <property type="term" value="F:NAD binding"/>
    <property type="evidence" value="ECO:0007669"/>
    <property type="project" value="InterPro"/>
</dbReference>